<dbReference type="Gene3D" id="3.20.20.70">
    <property type="entry name" value="Aldolase class I"/>
    <property type="match status" value="2"/>
</dbReference>
<dbReference type="HAMAP" id="MF_00135">
    <property type="entry name" value="PRAI"/>
    <property type="match status" value="1"/>
</dbReference>
<feature type="region of interest" description="Disordered" evidence="12">
    <location>
        <begin position="170"/>
        <end position="202"/>
    </location>
</feature>
<dbReference type="Pfam" id="PF00218">
    <property type="entry name" value="IGPS"/>
    <property type="match status" value="1"/>
</dbReference>
<reference evidence="15 16" key="1">
    <citation type="submission" date="2024-02" db="EMBL/GenBank/DDBJ databases">
        <authorList>
            <person name="Chen Y."/>
            <person name="Shah S."/>
            <person name="Dougan E. K."/>
            <person name="Thang M."/>
            <person name="Chan C."/>
        </authorList>
    </citation>
    <scope>NUCLEOTIDE SEQUENCE [LARGE SCALE GENOMIC DNA]</scope>
</reference>
<evidence type="ECO:0000256" key="11">
    <source>
        <dbReference type="ARBA" id="ARBA00023268"/>
    </source>
</evidence>
<evidence type="ECO:0000256" key="12">
    <source>
        <dbReference type="SAM" id="MobiDB-lite"/>
    </source>
</evidence>
<evidence type="ECO:0000256" key="8">
    <source>
        <dbReference type="ARBA" id="ARBA00023141"/>
    </source>
</evidence>
<comment type="caution">
    <text evidence="15">The sequence shown here is derived from an EMBL/GenBank/DDBJ whole genome shotgun (WGS) entry which is preliminary data.</text>
</comment>
<dbReference type="PANTHER" id="PTHR22854">
    <property type="entry name" value="TRYPTOPHAN BIOSYNTHESIS PROTEIN"/>
    <property type="match status" value="1"/>
</dbReference>
<dbReference type="InterPro" id="IPR006886">
    <property type="entry name" value="RNA_pol_III_Rpc5"/>
</dbReference>
<dbReference type="CDD" id="cd00331">
    <property type="entry name" value="IGPS"/>
    <property type="match status" value="1"/>
</dbReference>
<gene>
    <name evidence="15" type="ORF">CCMP2556_LOCUS21343</name>
</gene>
<evidence type="ECO:0000256" key="1">
    <source>
        <dbReference type="ARBA" id="ARBA00001164"/>
    </source>
</evidence>
<dbReference type="InterPro" id="IPR013785">
    <property type="entry name" value="Aldolase_TIM"/>
</dbReference>
<feature type="domain" description="Indole-3-glycerol phosphate synthase" evidence="13">
    <location>
        <begin position="404"/>
        <end position="680"/>
    </location>
</feature>
<proteinExistence type="inferred from homology"/>
<dbReference type="InterPro" id="IPR013798">
    <property type="entry name" value="Indole-3-glycerol_P_synth_dom"/>
</dbReference>
<organism evidence="15 16">
    <name type="scientific">Durusdinium trenchii</name>
    <dbReference type="NCBI Taxonomy" id="1381693"/>
    <lineage>
        <taxon>Eukaryota</taxon>
        <taxon>Sar</taxon>
        <taxon>Alveolata</taxon>
        <taxon>Dinophyceae</taxon>
        <taxon>Suessiales</taxon>
        <taxon>Symbiodiniaceae</taxon>
        <taxon>Durusdinium</taxon>
    </lineage>
</organism>
<comment type="catalytic activity">
    <reaction evidence="1">
        <text>N-(5-phospho-beta-D-ribosyl)anthranilate = 1-(2-carboxyphenylamino)-1-deoxy-D-ribulose 5-phosphate</text>
        <dbReference type="Rhea" id="RHEA:21540"/>
        <dbReference type="ChEBI" id="CHEBI:18277"/>
        <dbReference type="ChEBI" id="CHEBI:58613"/>
        <dbReference type="EC" id="5.3.1.24"/>
    </reaction>
</comment>
<dbReference type="Pfam" id="PF00697">
    <property type="entry name" value="PRAI"/>
    <property type="match status" value="1"/>
</dbReference>
<dbReference type="InterPro" id="IPR001240">
    <property type="entry name" value="PRAI_dom"/>
</dbReference>
<evidence type="ECO:0008006" key="17">
    <source>
        <dbReference type="Google" id="ProtNLM"/>
    </source>
</evidence>
<evidence type="ECO:0000313" key="16">
    <source>
        <dbReference type="Proteomes" id="UP001642484"/>
    </source>
</evidence>
<evidence type="ECO:0000259" key="14">
    <source>
        <dbReference type="Pfam" id="PF00697"/>
    </source>
</evidence>
<keyword evidence="8" id="KW-0057">Aromatic amino acid biosynthesis</keyword>
<feature type="domain" description="N-(5'phosphoribosyl) anthranilate isomerase (PRAI)" evidence="14">
    <location>
        <begin position="782"/>
        <end position="957"/>
    </location>
</feature>
<feature type="region of interest" description="Disordered" evidence="12">
    <location>
        <begin position="753"/>
        <end position="777"/>
    </location>
</feature>
<comment type="catalytic activity">
    <reaction evidence="2">
        <text>1-(2-carboxyphenylamino)-1-deoxy-D-ribulose 5-phosphate + H(+) = (1S,2R)-1-C-(indol-3-yl)glycerol 3-phosphate + CO2 + H2O</text>
        <dbReference type="Rhea" id="RHEA:23476"/>
        <dbReference type="ChEBI" id="CHEBI:15377"/>
        <dbReference type="ChEBI" id="CHEBI:15378"/>
        <dbReference type="ChEBI" id="CHEBI:16526"/>
        <dbReference type="ChEBI" id="CHEBI:58613"/>
        <dbReference type="ChEBI" id="CHEBI:58866"/>
        <dbReference type="EC" id="4.1.1.48"/>
    </reaction>
</comment>
<dbReference type="Pfam" id="PF04801">
    <property type="entry name" value="RPC5"/>
    <property type="match status" value="1"/>
</dbReference>
<keyword evidence="6" id="KW-0210">Decarboxylase</keyword>
<keyword evidence="11" id="KW-0511">Multifunctional enzyme</keyword>
<dbReference type="InterPro" id="IPR045186">
    <property type="entry name" value="Indole-3-glycerol_P_synth"/>
</dbReference>
<dbReference type="InterPro" id="IPR011060">
    <property type="entry name" value="RibuloseP-bd_barrel"/>
</dbReference>
<evidence type="ECO:0000256" key="4">
    <source>
        <dbReference type="ARBA" id="ARBA00004696"/>
    </source>
</evidence>
<comment type="pathway">
    <text evidence="4">Amino-acid biosynthesis; L-tryptophan biosynthesis; L-tryptophan from chorismate: step 4/5.</text>
</comment>
<sequence length="967" mass="106394">MWLHSPKQRFFSAKQRHLHVPFRHCLAGDVVMEDEEDELLHECDVYLNRMYDPPDFVGDMYLLQYPLRPSYRPYGDQGSLERVELKPKSRRLRFMYKLNQNDHFQDEEVVMPEKTYEQRHTLNSTVVVNPACSYAVGVLRQGRMTLTPIRAVNQLRPDFEEFDKRVAKQNAGVAAGPPGPPGEGERENSEPSGGEEPMDLDVNPVRVEYVKDGDSSRFAAPDADDAWKRLDFFDASSPEAADIYLQHIVFACQEASEAEMQGQTSSDHPKLQDLDLDGDHISFVRGFCGQAARARLRQARQELAKKAGAGLSSYILSKMPVERQVESILRHFGVVSFMNLRRRLPPSTLRSLPSDQALVNMLKVCGVLVCGNWILKSTLANFEGMEDEGHLYGFGDPTAKRSKLQEIVQQRVQDVALAKQQLSSDALQKEVLKFQEHYGKPQSLVECISEAEKKPWTLALAAEFKRASPSKGDINPDLDAAEQALEYTQVGASILSVLTEPKWFKGSLEDLKKVRVRTQDWANEAGQRRPACLRKDFLIDEYQVDEALAHGADTVLLMVSVLSRSKLRALVEYCRANGIEPLVEVVTSRELDVALSVGARVIGVNNRNLHTLVLDKHRTAAIAQELRERSISFGRGESTKLLALSGLATAEDVAQCREISCSGILVGEALMRASDPGAAILAMMGPSSDGALPVRPGEVLVKVCGVRRPEDALCAVKAGANLIGVIFASSKRQASLEQAQAVVQEVQRFGERSERAPAARATNGGYTNGGSAGPRSPFSARSVALRKACQRSPLVVGVFMDQGIEEVVQKAQGAQVDAVQLHGGEDPAFLQQLQKLLPDVWLIKVVHLPPCSEKMEESTALVQLKERLSTFADCTDALLLDTAVKGSHSGGTGAAFDWQVAKQCQEQWGIPVIVAGGLNDANVSELVSTVHPFGVDVASGVEDAPGVKNSEKTPRYVREAKRARFSN</sequence>
<keyword evidence="16" id="KW-1185">Reference proteome</keyword>
<name>A0ABP0LM19_9DINO</name>
<evidence type="ECO:0000313" key="15">
    <source>
        <dbReference type="EMBL" id="CAK9039260.1"/>
    </source>
</evidence>
<keyword evidence="7" id="KW-0822">Tryptophan biosynthesis</keyword>
<evidence type="ECO:0000256" key="5">
    <source>
        <dbReference type="ARBA" id="ARBA00022605"/>
    </source>
</evidence>
<accession>A0ABP0LM19</accession>
<dbReference type="Proteomes" id="UP001642484">
    <property type="component" value="Unassembled WGS sequence"/>
</dbReference>
<dbReference type="EMBL" id="CAXAMN010012891">
    <property type="protein sequence ID" value="CAK9039260.1"/>
    <property type="molecule type" value="Genomic_DNA"/>
</dbReference>
<dbReference type="CDD" id="cd00405">
    <property type="entry name" value="PRAI"/>
    <property type="match status" value="1"/>
</dbReference>
<comment type="pathway">
    <text evidence="3">Amino-acid biosynthesis; L-tryptophan biosynthesis; L-tryptophan from chorismate: step 3/5.</text>
</comment>
<protein>
    <recommendedName>
        <fullName evidence="17">Indole-3-glycerol phosphate synthase</fullName>
    </recommendedName>
</protein>
<evidence type="ECO:0000256" key="9">
    <source>
        <dbReference type="ARBA" id="ARBA00023235"/>
    </source>
</evidence>
<evidence type="ECO:0000256" key="6">
    <source>
        <dbReference type="ARBA" id="ARBA00022793"/>
    </source>
</evidence>
<evidence type="ECO:0000256" key="10">
    <source>
        <dbReference type="ARBA" id="ARBA00023239"/>
    </source>
</evidence>
<dbReference type="SUPFAM" id="SSF51366">
    <property type="entry name" value="Ribulose-phoshate binding barrel"/>
    <property type="match status" value="2"/>
</dbReference>
<evidence type="ECO:0000259" key="13">
    <source>
        <dbReference type="Pfam" id="PF00218"/>
    </source>
</evidence>
<dbReference type="PANTHER" id="PTHR22854:SF2">
    <property type="entry name" value="INDOLE-3-GLYCEROL-PHOSPHATE SYNTHASE"/>
    <property type="match status" value="1"/>
</dbReference>
<evidence type="ECO:0000256" key="7">
    <source>
        <dbReference type="ARBA" id="ARBA00022822"/>
    </source>
</evidence>
<evidence type="ECO:0000256" key="2">
    <source>
        <dbReference type="ARBA" id="ARBA00001633"/>
    </source>
</evidence>
<keyword evidence="9" id="KW-0413">Isomerase</keyword>
<evidence type="ECO:0000256" key="3">
    <source>
        <dbReference type="ARBA" id="ARBA00004664"/>
    </source>
</evidence>
<keyword evidence="10" id="KW-0456">Lyase</keyword>
<keyword evidence="5" id="KW-0028">Amino-acid biosynthesis</keyword>